<reference evidence="1 2" key="1">
    <citation type="journal article" date="2016" name="Mol. Biol. Evol.">
        <title>Comparative Genomics of Early-Diverging Mushroom-Forming Fungi Provides Insights into the Origins of Lignocellulose Decay Capabilities.</title>
        <authorList>
            <person name="Nagy L.G."/>
            <person name="Riley R."/>
            <person name="Tritt A."/>
            <person name="Adam C."/>
            <person name="Daum C."/>
            <person name="Floudas D."/>
            <person name="Sun H."/>
            <person name="Yadav J.S."/>
            <person name="Pangilinan J."/>
            <person name="Larsson K.H."/>
            <person name="Matsuura K."/>
            <person name="Barry K."/>
            <person name="Labutti K."/>
            <person name="Kuo R."/>
            <person name="Ohm R.A."/>
            <person name="Bhattacharya S.S."/>
            <person name="Shirouzu T."/>
            <person name="Yoshinaga Y."/>
            <person name="Martin F.M."/>
            <person name="Grigoriev I.V."/>
            <person name="Hibbett D.S."/>
        </authorList>
    </citation>
    <scope>NUCLEOTIDE SEQUENCE [LARGE SCALE GENOMIC DNA]</scope>
    <source>
        <strain evidence="1 2">HHB14362 ss-1</strain>
    </source>
</reference>
<organism evidence="1 2">
    <name type="scientific">Neolentinus lepideus HHB14362 ss-1</name>
    <dbReference type="NCBI Taxonomy" id="1314782"/>
    <lineage>
        <taxon>Eukaryota</taxon>
        <taxon>Fungi</taxon>
        <taxon>Dikarya</taxon>
        <taxon>Basidiomycota</taxon>
        <taxon>Agaricomycotina</taxon>
        <taxon>Agaricomycetes</taxon>
        <taxon>Gloeophyllales</taxon>
        <taxon>Gloeophyllaceae</taxon>
        <taxon>Neolentinus</taxon>
    </lineage>
</organism>
<name>A0A165SQ37_9AGAM</name>
<proteinExistence type="predicted"/>
<dbReference type="EMBL" id="KV425571">
    <property type="protein sequence ID" value="KZT25495.1"/>
    <property type="molecule type" value="Genomic_DNA"/>
</dbReference>
<dbReference type="Proteomes" id="UP000076761">
    <property type="component" value="Unassembled WGS sequence"/>
</dbReference>
<evidence type="ECO:0000313" key="1">
    <source>
        <dbReference type="EMBL" id="KZT25495.1"/>
    </source>
</evidence>
<dbReference type="InParanoid" id="A0A165SQ37"/>
<keyword evidence="2" id="KW-1185">Reference proteome</keyword>
<dbReference type="AlphaFoldDB" id="A0A165SQ37"/>
<sequence length="63" mass="7256">MTNIVSTEQQHHDRSNSESCVADFIPLVRWCLFAGLLWRMTSPTDILRTLSIHPIPIRFVASF</sequence>
<protein>
    <submittedName>
        <fullName evidence="1">Uncharacterized protein</fullName>
    </submittedName>
</protein>
<accession>A0A165SQ37</accession>
<gene>
    <name evidence="1" type="ORF">NEOLEDRAFT_1133459</name>
</gene>
<evidence type="ECO:0000313" key="2">
    <source>
        <dbReference type="Proteomes" id="UP000076761"/>
    </source>
</evidence>